<reference evidence="1 2" key="1">
    <citation type="submission" date="2019-01" db="EMBL/GenBank/DDBJ databases">
        <authorList>
            <person name="Sayadi A."/>
        </authorList>
    </citation>
    <scope>NUCLEOTIDE SEQUENCE [LARGE SCALE GENOMIC DNA]</scope>
</reference>
<gene>
    <name evidence="1" type="ORF">CALMAC_LOCUS17391</name>
</gene>
<sequence>MQIGGNKTTDDHQIAARHYIQRNNTIMLAVRPLYAVQPGSRVGFVCWHRKAVKIRKIFEFS</sequence>
<name>A0A653DH75_CALMS</name>
<proteinExistence type="predicted"/>
<dbReference type="OrthoDB" id="10305657at2759"/>
<evidence type="ECO:0000313" key="1">
    <source>
        <dbReference type="EMBL" id="VEN59349.1"/>
    </source>
</evidence>
<dbReference type="EMBL" id="CAACVG010011990">
    <property type="protein sequence ID" value="VEN59349.1"/>
    <property type="molecule type" value="Genomic_DNA"/>
</dbReference>
<organism evidence="1 2">
    <name type="scientific">Callosobruchus maculatus</name>
    <name type="common">Southern cowpea weevil</name>
    <name type="synonym">Pulse bruchid</name>
    <dbReference type="NCBI Taxonomy" id="64391"/>
    <lineage>
        <taxon>Eukaryota</taxon>
        <taxon>Metazoa</taxon>
        <taxon>Ecdysozoa</taxon>
        <taxon>Arthropoda</taxon>
        <taxon>Hexapoda</taxon>
        <taxon>Insecta</taxon>
        <taxon>Pterygota</taxon>
        <taxon>Neoptera</taxon>
        <taxon>Endopterygota</taxon>
        <taxon>Coleoptera</taxon>
        <taxon>Polyphaga</taxon>
        <taxon>Cucujiformia</taxon>
        <taxon>Chrysomeloidea</taxon>
        <taxon>Chrysomelidae</taxon>
        <taxon>Bruchinae</taxon>
        <taxon>Bruchini</taxon>
        <taxon>Callosobruchus</taxon>
    </lineage>
</organism>
<accession>A0A653DH75</accession>
<dbReference type="Proteomes" id="UP000410492">
    <property type="component" value="Unassembled WGS sequence"/>
</dbReference>
<keyword evidence="2" id="KW-1185">Reference proteome</keyword>
<dbReference type="AlphaFoldDB" id="A0A653DH75"/>
<protein>
    <submittedName>
        <fullName evidence="1">Uncharacterized protein</fullName>
    </submittedName>
</protein>
<evidence type="ECO:0000313" key="2">
    <source>
        <dbReference type="Proteomes" id="UP000410492"/>
    </source>
</evidence>